<dbReference type="InterPro" id="IPR018376">
    <property type="entry name" value="Enoyl-CoA_hyd/isom_CS"/>
</dbReference>
<reference evidence="7" key="1">
    <citation type="submission" date="2020-12" db="EMBL/GenBank/DDBJ databases">
        <title>Prauserella sp. ASG 168, a novel actinomycete isolated from cave rock.</title>
        <authorList>
            <person name="Suriyachadkun C."/>
        </authorList>
    </citation>
    <scope>NUCLEOTIDE SEQUENCE</scope>
    <source>
        <strain evidence="7">ASG 168</strain>
    </source>
</reference>
<dbReference type="PROSITE" id="PS00166">
    <property type="entry name" value="ENOYL_COA_HYDRATASE"/>
    <property type="match status" value="1"/>
</dbReference>
<evidence type="ECO:0000256" key="1">
    <source>
        <dbReference type="ARBA" id="ARBA00005005"/>
    </source>
</evidence>
<evidence type="ECO:0000256" key="5">
    <source>
        <dbReference type="ARBA" id="ARBA00023235"/>
    </source>
</evidence>
<keyword evidence="5" id="KW-0413">Isomerase</keyword>
<dbReference type="Gene3D" id="1.10.12.10">
    <property type="entry name" value="Lyase 2-enoyl-coa Hydratase, Chain A, domain 2"/>
    <property type="match status" value="1"/>
</dbReference>
<dbReference type="InterPro" id="IPR014748">
    <property type="entry name" value="Enoyl-CoA_hydra_C"/>
</dbReference>
<dbReference type="InterPro" id="IPR029045">
    <property type="entry name" value="ClpP/crotonase-like_dom_sf"/>
</dbReference>
<dbReference type="NCBIfam" id="NF005699">
    <property type="entry name" value="PRK07509.1"/>
    <property type="match status" value="1"/>
</dbReference>
<evidence type="ECO:0000313" key="7">
    <source>
        <dbReference type="EMBL" id="MBK1789109.1"/>
    </source>
</evidence>
<gene>
    <name evidence="7" type="ORF">JHE00_32665</name>
</gene>
<dbReference type="InterPro" id="IPR045002">
    <property type="entry name" value="Ech1-like"/>
</dbReference>
<organism evidence="7 8">
    <name type="scientific">Prauserella cavernicola</name>
    <dbReference type="NCBI Taxonomy" id="2800127"/>
    <lineage>
        <taxon>Bacteria</taxon>
        <taxon>Bacillati</taxon>
        <taxon>Actinomycetota</taxon>
        <taxon>Actinomycetes</taxon>
        <taxon>Pseudonocardiales</taxon>
        <taxon>Pseudonocardiaceae</taxon>
        <taxon>Prauserella</taxon>
    </lineage>
</organism>
<comment type="similarity">
    <text evidence="2 6">Belongs to the enoyl-CoA hydratase/isomerase family.</text>
</comment>
<keyword evidence="8" id="KW-1185">Reference proteome</keyword>
<evidence type="ECO:0000256" key="4">
    <source>
        <dbReference type="ARBA" id="ARBA00023098"/>
    </source>
</evidence>
<dbReference type="PANTHER" id="PTHR43149:SF1">
    <property type="entry name" value="DELTA(3,5)-DELTA(2,4)-DIENOYL-COA ISOMERASE, MITOCHONDRIAL"/>
    <property type="match status" value="1"/>
</dbReference>
<dbReference type="Proteomes" id="UP000635245">
    <property type="component" value="Unassembled WGS sequence"/>
</dbReference>
<dbReference type="GO" id="GO:0006631">
    <property type="term" value="P:fatty acid metabolic process"/>
    <property type="evidence" value="ECO:0007669"/>
    <property type="project" value="UniProtKB-KW"/>
</dbReference>
<dbReference type="Pfam" id="PF00378">
    <property type="entry name" value="ECH_1"/>
    <property type="match status" value="1"/>
</dbReference>
<proteinExistence type="inferred from homology"/>
<dbReference type="CDD" id="cd06558">
    <property type="entry name" value="crotonase-like"/>
    <property type="match status" value="1"/>
</dbReference>
<evidence type="ECO:0000256" key="2">
    <source>
        <dbReference type="ARBA" id="ARBA00005254"/>
    </source>
</evidence>
<keyword evidence="4" id="KW-0443">Lipid metabolism</keyword>
<comment type="pathway">
    <text evidence="1">Lipid metabolism; fatty acid beta-oxidation.</text>
</comment>
<name>A0A934R109_9PSEU</name>
<dbReference type="EMBL" id="JAENJH010000013">
    <property type="protein sequence ID" value="MBK1789109.1"/>
    <property type="molecule type" value="Genomic_DNA"/>
</dbReference>
<evidence type="ECO:0000256" key="3">
    <source>
        <dbReference type="ARBA" id="ARBA00022832"/>
    </source>
</evidence>
<dbReference type="GO" id="GO:0016853">
    <property type="term" value="F:isomerase activity"/>
    <property type="evidence" value="ECO:0007669"/>
    <property type="project" value="UniProtKB-KW"/>
</dbReference>
<dbReference type="InterPro" id="IPR001753">
    <property type="entry name" value="Enoyl-CoA_hydra/iso"/>
</dbReference>
<dbReference type="AlphaFoldDB" id="A0A934R109"/>
<evidence type="ECO:0000256" key="6">
    <source>
        <dbReference type="RuleBase" id="RU003707"/>
    </source>
</evidence>
<sequence>MSCTVTDGVADVRLDRADKLNALDPSMASALIATGERLRRDPRVRVVVVSGNGRAFCAGLDLRSFQAMAGGQAVRLRHDDEQPYTGAASSTGQRAAHVWAELPMPVIAAVHGVAFGGGLQIALGADIRMVAPDARLSVMEIRWGLAPDMTGTQVLPELVGRDVAKELTFTGRIVDGEEAGRIGLATKVTAEPRKAALELAREIAGKNPQAIRWAKQLLDLAGRTPIADGFAAEQQAIGELIGSRNQVEAVRANLDERTPVFTDDPQ</sequence>
<comment type="caution">
    <text evidence="7">The sequence shown here is derived from an EMBL/GenBank/DDBJ whole genome shotgun (WGS) entry which is preliminary data.</text>
</comment>
<accession>A0A934R109</accession>
<dbReference type="PANTHER" id="PTHR43149">
    <property type="entry name" value="ENOYL-COA HYDRATASE"/>
    <property type="match status" value="1"/>
</dbReference>
<keyword evidence="3" id="KW-0276">Fatty acid metabolism</keyword>
<dbReference type="SUPFAM" id="SSF52096">
    <property type="entry name" value="ClpP/crotonase"/>
    <property type="match status" value="1"/>
</dbReference>
<dbReference type="Gene3D" id="3.90.226.10">
    <property type="entry name" value="2-enoyl-CoA Hydratase, Chain A, domain 1"/>
    <property type="match status" value="1"/>
</dbReference>
<protein>
    <submittedName>
        <fullName evidence="7">Crotonase/enoyl-CoA hydratase family protein</fullName>
    </submittedName>
</protein>
<evidence type="ECO:0000313" key="8">
    <source>
        <dbReference type="Proteomes" id="UP000635245"/>
    </source>
</evidence>